<feature type="compositionally biased region" description="Polar residues" evidence="1">
    <location>
        <begin position="262"/>
        <end position="272"/>
    </location>
</feature>
<dbReference type="AlphaFoldDB" id="A0A0W8F315"/>
<feature type="compositionally biased region" description="Low complexity" evidence="1">
    <location>
        <begin position="211"/>
        <end position="226"/>
    </location>
</feature>
<proteinExistence type="predicted"/>
<gene>
    <name evidence="2" type="ORF">ASZ90_015153</name>
</gene>
<comment type="caution">
    <text evidence="2">The sequence shown here is derived from an EMBL/GenBank/DDBJ whole genome shotgun (WGS) entry which is preliminary data.</text>
</comment>
<feature type="region of interest" description="Disordered" evidence="1">
    <location>
        <begin position="207"/>
        <end position="291"/>
    </location>
</feature>
<organism evidence="2">
    <name type="scientific">hydrocarbon metagenome</name>
    <dbReference type="NCBI Taxonomy" id="938273"/>
    <lineage>
        <taxon>unclassified sequences</taxon>
        <taxon>metagenomes</taxon>
        <taxon>ecological metagenomes</taxon>
    </lineage>
</organism>
<name>A0A0W8F315_9ZZZZ</name>
<protein>
    <submittedName>
        <fullName evidence="2">Uncharacterized protein</fullName>
    </submittedName>
</protein>
<evidence type="ECO:0000256" key="1">
    <source>
        <dbReference type="SAM" id="MobiDB-lite"/>
    </source>
</evidence>
<evidence type="ECO:0000313" key="2">
    <source>
        <dbReference type="EMBL" id="KUG15197.1"/>
    </source>
</evidence>
<feature type="compositionally biased region" description="Low complexity" evidence="1">
    <location>
        <begin position="235"/>
        <end position="254"/>
    </location>
</feature>
<reference evidence="2" key="1">
    <citation type="journal article" date="2015" name="Proc. Natl. Acad. Sci. U.S.A.">
        <title>Networks of energetic and metabolic interactions define dynamics in microbial communities.</title>
        <authorList>
            <person name="Embree M."/>
            <person name="Liu J.K."/>
            <person name="Al-Bassam M.M."/>
            <person name="Zengler K."/>
        </authorList>
    </citation>
    <scope>NUCLEOTIDE SEQUENCE</scope>
</reference>
<dbReference type="EMBL" id="LNQE01001577">
    <property type="protein sequence ID" value="KUG15197.1"/>
    <property type="molecule type" value="Genomic_DNA"/>
</dbReference>
<sequence>MPCPVLFSPEQKGGIPVKHGIFISCVVFLLLVQGASALSVTVTPERIQRGDEVTIAVQGLPDNSTFTLEIEGTFPVSPGADFSFDTRDLRLPFSLHEGSISATLQHTTENRLLVRKGDSRVELVGLSTNGVFTTRQTGSFPAGTYDVITVGGIAAPDASSVITSLTLQGRKTGPEDSEILFVADGITDGLVRIRVLVDGTVALSRTIPLGSSATPSPTATSVISSGGSRGGGPVATAAMTTSVTTTATITPGETGVEPTASAEGSPQESPAETPTPGDTTPPPTTPTRTGSAPLLTVLLACGALILLASRRS</sequence>
<accession>A0A0W8F315</accession>